<reference evidence="5" key="1">
    <citation type="submission" date="2013-07" db="EMBL/GenBank/DDBJ databases">
        <authorList>
            <person name="Geib S."/>
        </authorList>
    </citation>
    <scope>NUCLEOTIDE SEQUENCE</scope>
</reference>
<dbReference type="InterPro" id="IPR000010">
    <property type="entry name" value="Cystatin_dom"/>
</dbReference>
<evidence type="ECO:0000256" key="1">
    <source>
        <dbReference type="ARBA" id="ARBA00009403"/>
    </source>
</evidence>
<dbReference type="Gene3D" id="3.10.450.10">
    <property type="match status" value="1"/>
</dbReference>
<dbReference type="GeneID" id="101454201"/>
<keyword evidence="6" id="KW-1185">Reference proteome</keyword>
<organism evidence="5">
    <name type="scientific">Ceratitis capitata</name>
    <name type="common">Mediterranean fruit fly</name>
    <name type="synonym">Tephritis capitata</name>
    <dbReference type="NCBI Taxonomy" id="7213"/>
    <lineage>
        <taxon>Eukaryota</taxon>
        <taxon>Metazoa</taxon>
        <taxon>Ecdysozoa</taxon>
        <taxon>Arthropoda</taxon>
        <taxon>Hexapoda</taxon>
        <taxon>Insecta</taxon>
        <taxon>Pterygota</taxon>
        <taxon>Neoptera</taxon>
        <taxon>Endopterygota</taxon>
        <taxon>Diptera</taxon>
        <taxon>Brachycera</taxon>
        <taxon>Muscomorpha</taxon>
        <taxon>Tephritoidea</taxon>
        <taxon>Tephritidae</taxon>
        <taxon>Ceratitis</taxon>
        <taxon>Ceratitis</taxon>
    </lineage>
</organism>
<proteinExistence type="evidence at transcript level"/>
<dbReference type="SUPFAM" id="SSF54403">
    <property type="entry name" value="Cystatin/monellin"/>
    <property type="match status" value="1"/>
</dbReference>
<dbReference type="Pfam" id="PF00031">
    <property type="entry name" value="Cystatin"/>
    <property type="match status" value="1"/>
</dbReference>
<evidence type="ECO:0000256" key="2">
    <source>
        <dbReference type="SAM" id="SignalP"/>
    </source>
</evidence>
<dbReference type="PANTHER" id="PTHR12319">
    <property type="entry name" value="CYSTATIN-RELATED"/>
    <property type="match status" value="1"/>
</dbReference>
<feature type="chain" id="PRO_5033979961" evidence="2">
    <location>
        <begin position="21"/>
        <end position="124"/>
    </location>
</feature>
<reference evidence="4" key="3">
    <citation type="submission" date="2020-11" db="EMBL/GenBank/DDBJ databases">
        <authorList>
            <person name="Whitehead M."/>
        </authorList>
    </citation>
    <scope>NUCLEOTIDE SEQUENCE</scope>
    <source>
        <strain evidence="4">EGII</strain>
    </source>
</reference>
<evidence type="ECO:0000313" key="6">
    <source>
        <dbReference type="Proteomes" id="UP000606786"/>
    </source>
</evidence>
<dbReference type="InterPro" id="IPR053128">
    <property type="entry name" value="Cystatin-like"/>
</dbReference>
<feature type="domain" description="Cystatin" evidence="3">
    <location>
        <begin position="24"/>
        <end position="114"/>
    </location>
</feature>
<name>W8C7N4_CERCA</name>
<gene>
    <name evidence="5" type="primary">CYTA</name>
    <name evidence="4" type="ORF">CCAP1982_LOCUS1663</name>
</gene>
<dbReference type="MEROPS" id="I25.013"/>
<dbReference type="InterPro" id="IPR018073">
    <property type="entry name" value="Prot_inh_cystat_CS"/>
</dbReference>
<dbReference type="AlphaFoldDB" id="W8C7N4"/>
<protein>
    <submittedName>
        <fullName evidence="4">(Mediterranean fruit fly) hypothetical protein</fullName>
    </submittedName>
    <submittedName>
        <fullName evidence="5">Sarcocystatin-A</fullName>
    </submittedName>
</protein>
<dbReference type="SMART" id="SM00043">
    <property type="entry name" value="CY"/>
    <property type="match status" value="1"/>
</dbReference>
<sequence>MSKIRLCFVFACAFAALSFAEETYALGGSKTLSGWKLRVAVKALENSLSKLAAGDGPSYKISKVYSVSQQVVAGVINKYNVDLVNGVNEVKNCNIQIWSREWLPNGKVLTVNCDGESKVEIKYN</sequence>
<dbReference type="PROSITE" id="PS00287">
    <property type="entry name" value="CYSTATIN"/>
    <property type="match status" value="1"/>
</dbReference>
<reference evidence="5" key="2">
    <citation type="journal article" date="2014" name="BMC Genomics">
        <title>A genomic perspective to assessing quality of mass-reared SIT flies used in Mediterranean fruit fly (Ceratitis capitata) eradication in California.</title>
        <authorList>
            <person name="Calla B."/>
            <person name="Hall B."/>
            <person name="Hou S."/>
            <person name="Geib S.M."/>
        </authorList>
    </citation>
    <scope>NUCLEOTIDE SEQUENCE</scope>
</reference>
<dbReference type="CDD" id="cd00042">
    <property type="entry name" value="CY"/>
    <property type="match status" value="1"/>
</dbReference>
<dbReference type="EMBL" id="GAMC01000427">
    <property type="protein sequence ID" value="JAC06129.1"/>
    <property type="molecule type" value="mRNA"/>
</dbReference>
<dbReference type="KEGG" id="ccat:101454201"/>
<dbReference type="EMBL" id="CAJHJT010000001">
    <property type="protein sequence ID" value="CAD6992825.1"/>
    <property type="molecule type" value="Genomic_DNA"/>
</dbReference>
<feature type="signal peptide" evidence="2">
    <location>
        <begin position="1"/>
        <end position="20"/>
    </location>
</feature>
<dbReference type="PANTHER" id="PTHR12319:SF2">
    <property type="entry name" value="CYSTATIN-LIKE PROTEIN-RELATED"/>
    <property type="match status" value="1"/>
</dbReference>
<evidence type="ECO:0000259" key="3">
    <source>
        <dbReference type="SMART" id="SM00043"/>
    </source>
</evidence>
<dbReference type="OrthoDB" id="1908104at2759"/>
<keyword evidence="2" id="KW-0732">Signal</keyword>
<dbReference type="GO" id="GO:0004869">
    <property type="term" value="F:cysteine-type endopeptidase inhibitor activity"/>
    <property type="evidence" value="ECO:0007669"/>
    <property type="project" value="InterPro"/>
</dbReference>
<dbReference type="Proteomes" id="UP000606786">
    <property type="component" value="Unassembled WGS sequence"/>
</dbReference>
<evidence type="ECO:0000313" key="4">
    <source>
        <dbReference type="EMBL" id="CAD6992825.1"/>
    </source>
</evidence>
<evidence type="ECO:0000313" key="5">
    <source>
        <dbReference type="EMBL" id="JAC06129.1"/>
    </source>
</evidence>
<comment type="similarity">
    <text evidence="1">Belongs to the cystatin family.</text>
</comment>
<accession>W8C7N4</accession>
<dbReference type="InterPro" id="IPR046350">
    <property type="entry name" value="Cystatin_sf"/>
</dbReference>